<evidence type="ECO:0000313" key="2">
    <source>
        <dbReference type="EMBL" id="CAH3157826.1"/>
    </source>
</evidence>
<sequence>VYQKSSSENESEDKDKEGGNGVIGPLPLMQDTGDQDITERHVFMDSATPLYSSNKGKINYARLCRLLIVAGKLLLTEVFDKICPPTKLDSVLKDNKTRS</sequence>
<protein>
    <submittedName>
        <fullName evidence="2">Uncharacterized protein</fullName>
    </submittedName>
</protein>
<evidence type="ECO:0000256" key="1">
    <source>
        <dbReference type="SAM" id="MobiDB-lite"/>
    </source>
</evidence>
<feature type="region of interest" description="Disordered" evidence="1">
    <location>
        <begin position="1"/>
        <end position="34"/>
    </location>
</feature>
<keyword evidence="3" id="KW-1185">Reference proteome</keyword>
<comment type="caution">
    <text evidence="2">The sequence shown here is derived from an EMBL/GenBank/DDBJ whole genome shotgun (WGS) entry which is preliminary data.</text>
</comment>
<dbReference type="EMBL" id="CALNXJ010000065">
    <property type="protein sequence ID" value="CAH3157826.1"/>
    <property type="molecule type" value="Genomic_DNA"/>
</dbReference>
<feature type="non-terminal residue" evidence="2">
    <location>
        <position position="99"/>
    </location>
</feature>
<proteinExistence type="predicted"/>
<organism evidence="2 3">
    <name type="scientific">Pocillopora meandrina</name>
    <dbReference type="NCBI Taxonomy" id="46732"/>
    <lineage>
        <taxon>Eukaryota</taxon>
        <taxon>Metazoa</taxon>
        <taxon>Cnidaria</taxon>
        <taxon>Anthozoa</taxon>
        <taxon>Hexacorallia</taxon>
        <taxon>Scleractinia</taxon>
        <taxon>Astrocoeniina</taxon>
        <taxon>Pocilloporidae</taxon>
        <taxon>Pocillopora</taxon>
    </lineage>
</organism>
<accession>A0AAU9XVP8</accession>
<name>A0AAU9XVP8_9CNID</name>
<feature type="non-terminal residue" evidence="2">
    <location>
        <position position="1"/>
    </location>
</feature>
<dbReference type="AlphaFoldDB" id="A0AAU9XVP8"/>
<dbReference type="Proteomes" id="UP001159428">
    <property type="component" value="Unassembled WGS sequence"/>
</dbReference>
<evidence type="ECO:0000313" key="3">
    <source>
        <dbReference type="Proteomes" id="UP001159428"/>
    </source>
</evidence>
<reference evidence="2 3" key="1">
    <citation type="submission" date="2022-05" db="EMBL/GenBank/DDBJ databases">
        <authorList>
            <consortium name="Genoscope - CEA"/>
            <person name="William W."/>
        </authorList>
    </citation>
    <scope>NUCLEOTIDE SEQUENCE [LARGE SCALE GENOMIC DNA]</scope>
</reference>
<gene>
    <name evidence="2" type="ORF">PMEA_00030193</name>
</gene>